<comment type="caution">
    <text evidence="2">The sequence shown here is derived from an EMBL/GenBank/DDBJ whole genome shotgun (WGS) entry which is preliminary data.</text>
</comment>
<dbReference type="Proteomes" id="UP001501295">
    <property type="component" value="Unassembled WGS sequence"/>
</dbReference>
<feature type="transmembrane region" description="Helical" evidence="1">
    <location>
        <begin position="58"/>
        <end position="82"/>
    </location>
</feature>
<evidence type="ECO:0000256" key="1">
    <source>
        <dbReference type="SAM" id="Phobius"/>
    </source>
</evidence>
<keyword evidence="1" id="KW-0472">Membrane</keyword>
<reference evidence="3" key="1">
    <citation type="journal article" date="2019" name="Int. J. Syst. Evol. Microbiol.">
        <title>The Global Catalogue of Microorganisms (GCM) 10K type strain sequencing project: providing services to taxonomists for standard genome sequencing and annotation.</title>
        <authorList>
            <consortium name="The Broad Institute Genomics Platform"/>
            <consortium name="The Broad Institute Genome Sequencing Center for Infectious Disease"/>
            <person name="Wu L."/>
            <person name="Ma J."/>
        </authorList>
    </citation>
    <scope>NUCLEOTIDE SEQUENCE [LARGE SCALE GENOMIC DNA]</scope>
    <source>
        <strain evidence="3">JCM 18956</strain>
    </source>
</reference>
<feature type="transmembrane region" description="Helical" evidence="1">
    <location>
        <begin position="103"/>
        <end position="122"/>
    </location>
</feature>
<feature type="transmembrane region" description="Helical" evidence="1">
    <location>
        <begin position="35"/>
        <end position="52"/>
    </location>
</feature>
<evidence type="ECO:0000313" key="3">
    <source>
        <dbReference type="Proteomes" id="UP001501295"/>
    </source>
</evidence>
<dbReference type="RefSeq" id="WP_345377269.1">
    <property type="nucleotide sequence ID" value="NZ_BAABLM010000011.1"/>
</dbReference>
<protein>
    <submittedName>
        <fullName evidence="2">Uncharacterized protein</fullName>
    </submittedName>
</protein>
<sequence length="184" mass="19691">MSPDAAARHESLLERVRKHHGPDVTLDHARNRTSAYIYGNILVLAAVAAVSPDSILHWGAFVAIVATTVTTFLAHVLAHGIGQQIGRSDEESRLHLAQEIRDAVPIISSGAVPALFMLLGALHVISPFWAQVVGGGLVVVRLALAGVLIERMTGRRSSWGVLWSGFVLAFASAVIVVLKVLFTH</sequence>
<gene>
    <name evidence="2" type="ORF">GCM10025780_35410</name>
</gene>
<evidence type="ECO:0000313" key="2">
    <source>
        <dbReference type="EMBL" id="GAA4685834.1"/>
    </source>
</evidence>
<accession>A0ABP8WB01</accession>
<feature type="transmembrane region" description="Helical" evidence="1">
    <location>
        <begin position="128"/>
        <end position="149"/>
    </location>
</feature>
<proteinExistence type="predicted"/>
<keyword evidence="1" id="KW-1133">Transmembrane helix</keyword>
<name>A0ABP8WB01_9MICO</name>
<organism evidence="2 3">
    <name type="scientific">Frondihabitans cladoniiphilus</name>
    <dbReference type="NCBI Taxonomy" id="715785"/>
    <lineage>
        <taxon>Bacteria</taxon>
        <taxon>Bacillati</taxon>
        <taxon>Actinomycetota</taxon>
        <taxon>Actinomycetes</taxon>
        <taxon>Micrococcales</taxon>
        <taxon>Microbacteriaceae</taxon>
        <taxon>Frondihabitans</taxon>
    </lineage>
</organism>
<keyword evidence="1" id="KW-0812">Transmembrane</keyword>
<keyword evidence="3" id="KW-1185">Reference proteome</keyword>
<feature type="transmembrane region" description="Helical" evidence="1">
    <location>
        <begin position="161"/>
        <end position="182"/>
    </location>
</feature>
<dbReference type="EMBL" id="BAABLM010000011">
    <property type="protein sequence ID" value="GAA4685834.1"/>
    <property type="molecule type" value="Genomic_DNA"/>
</dbReference>